<proteinExistence type="predicted"/>
<sequence length="281" mass="30071">MMSASLMRSATATAALLLLVPVAVSAVRLNRAVRSKTTSHAGVRPSHETSHEASEEPPTTTALLLQSPKDPASLPAHVKSPQWVVAYERVVSSPVPISSLADPSSSSTSSHAQSSPSALLRRYMRATHIAFAWTPQAWLIRALVGDAHARRSFDTDWIDALAFAPGDLVNGVYKVACHEREGPGFALPERAELLIQAPATYRGPSVCGLLLAAIEPALSASADTAAGKGHEPSVVFVNETWMWRRAGEKPVLLETPLGKWFHGLLARWLVFKGLDAVVVAP</sequence>
<feature type="signal peptide" evidence="2">
    <location>
        <begin position="1"/>
        <end position="26"/>
    </location>
</feature>
<keyword evidence="2" id="KW-0732">Signal</keyword>
<dbReference type="GeneID" id="68356640"/>
<evidence type="ECO:0000256" key="2">
    <source>
        <dbReference type="SAM" id="SignalP"/>
    </source>
</evidence>
<dbReference type="OrthoDB" id="5599753at2759"/>
<gene>
    <name evidence="3" type="ORF">HRG_07511</name>
</gene>
<dbReference type="Proteomes" id="UP000824596">
    <property type="component" value="Unassembled WGS sequence"/>
</dbReference>
<organism evidence="3 4">
    <name type="scientific">Hirsutella rhossiliensis</name>
    <dbReference type="NCBI Taxonomy" id="111463"/>
    <lineage>
        <taxon>Eukaryota</taxon>
        <taxon>Fungi</taxon>
        <taxon>Dikarya</taxon>
        <taxon>Ascomycota</taxon>
        <taxon>Pezizomycotina</taxon>
        <taxon>Sordariomycetes</taxon>
        <taxon>Hypocreomycetidae</taxon>
        <taxon>Hypocreales</taxon>
        <taxon>Ophiocordycipitaceae</taxon>
        <taxon>Hirsutella</taxon>
    </lineage>
</organism>
<comment type="caution">
    <text evidence="3">The sequence shown here is derived from an EMBL/GenBank/DDBJ whole genome shotgun (WGS) entry which is preliminary data.</text>
</comment>
<reference evidence="3" key="1">
    <citation type="submission" date="2021-09" db="EMBL/GenBank/DDBJ databases">
        <title>A high-quality genome of the endoparasitic fungus Hirsutella rhossiliensis with a comparison of Hirsutella genomes reveals transposable elements contributing to genome size variation.</title>
        <authorList>
            <person name="Lin R."/>
            <person name="Jiao Y."/>
            <person name="Sun X."/>
            <person name="Ling J."/>
            <person name="Xie B."/>
            <person name="Cheng X."/>
        </authorList>
    </citation>
    <scope>NUCLEOTIDE SEQUENCE</scope>
    <source>
        <strain evidence="3">HR02</strain>
    </source>
</reference>
<protein>
    <submittedName>
        <fullName evidence="3">Uncharacterized protein</fullName>
    </submittedName>
</protein>
<name>A0A9P8MSZ3_9HYPO</name>
<evidence type="ECO:0000313" key="3">
    <source>
        <dbReference type="EMBL" id="KAH0961433.1"/>
    </source>
</evidence>
<feature type="chain" id="PRO_5040445073" evidence="2">
    <location>
        <begin position="27"/>
        <end position="281"/>
    </location>
</feature>
<keyword evidence="4" id="KW-1185">Reference proteome</keyword>
<feature type="region of interest" description="Disordered" evidence="1">
    <location>
        <begin position="34"/>
        <end position="59"/>
    </location>
</feature>
<dbReference type="AlphaFoldDB" id="A0A9P8MSZ3"/>
<feature type="compositionally biased region" description="Basic and acidic residues" evidence="1">
    <location>
        <begin position="45"/>
        <end position="54"/>
    </location>
</feature>
<dbReference type="RefSeq" id="XP_044718946.1">
    <property type="nucleotide sequence ID" value="XM_044865982.1"/>
</dbReference>
<evidence type="ECO:0000313" key="4">
    <source>
        <dbReference type="Proteomes" id="UP000824596"/>
    </source>
</evidence>
<dbReference type="EMBL" id="JAIZPD010000008">
    <property type="protein sequence ID" value="KAH0961433.1"/>
    <property type="molecule type" value="Genomic_DNA"/>
</dbReference>
<accession>A0A9P8MSZ3</accession>
<evidence type="ECO:0000256" key="1">
    <source>
        <dbReference type="SAM" id="MobiDB-lite"/>
    </source>
</evidence>